<dbReference type="SUPFAM" id="SSF51998">
    <property type="entry name" value="PFL-like glycyl radical enzymes"/>
    <property type="match status" value="1"/>
</dbReference>
<comment type="subunit">
    <text evidence="15">Homodimer.</text>
</comment>
<comment type="caution">
    <text evidence="19">The sequence shown here is derived from an EMBL/GenBank/DDBJ whole genome shotgun (WGS) entry which is preliminary data.</text>
</comment>
<sequence length="752" mass="84716">MKKWEGFKLGNWAESVNVRDFIVENFDEYLGDESFLVGPTEASTKLNNMFIDLLRQEKENGGVLECDTDVVSSIVSHGPGYIDKSLEKIVGLQTDKPLKRAFFPYGGIQVAAKAAESYGFHINPELVHIFNEYRKTHNQGVFDVYNDEIRAVRSSGVVTGLPDAYGRGRIIGDYRRVALYGIDFLIEEKQKEKKTWVYPMTEETIRAIEETTEQINALERLKKLGEIYGFDLSRPAETAQEAIQWLYFGYLGAVKEQNGAAMSLGRTATFLDIYIERDIKNGVLTEVEAQELVDHFILKLRMVRFARTPEYNELFTGDPTWVTEVLAGMCDDGRSFVTKTTFRYLQTLYNLGTSAEPNLTVLWSDRLPENFKKFAAKVSIDTSSIQYENDEIMRPEHTDDYAIACCVSPMTIGKEMQFFGARANVAKALLYSLNGGKDEISGKQVAPKTPVYQGEVLDYDTVMAQYDKTLDWLAEVYVNTLNIIHYMHDKYAYEAFEMALHDRDVVRNFATGMAGLSVVADSLSAIKYAKVKPIYDETNGLIVDFETEGDFPMYGNNDDRVDDIAVELVHNFMNKIRKHPTYRKSVPTMSVLTITSNVVYGKKTGNTPDGRRKGTPFAPGANPMHGRDKSGALKSLMSVAKIPCESCADGISNTFTIVPQALGKEESYDFENVMRTDIKSENLVSILDGYFLSGGYHLNVNVLLREKLIEAMNNPALYPNLTIRVSGYAVNFSLLTKEQKLDVIARTFHETI</sequence>
<dbReference type="Proteomes" id="UP001209076">
    <property type="component" value="Unassembled WGS sequence"/>
</dbReference>
<comment type="similarity">
    <text evidence="3 15">Belongs to the glycyl radical enzyme (GRE) family. PFL subfamily.</text>
</comment>
<dbReference type="InterPro" id="IPR050244">
    <property type="entry name" value="Auton_GlycylRad_Cofactor"/>
</dbReference>
<evidence type="ECO:0000256" key="6">
    <source>
        <dbReference type="ARBA" id="ARBA00022490"/>
    </source>
</evidence>
<feature type="domain" description="PFL" evidence="18">
    <location>
        <begin position="1"/>
        <end position="612"/>
    </location>
</feature>
<evidence type="ECO:0000256" key="14">
    <source>
        <dbReference type="PROSITE-ProRule" id="PRU00493"/>
    </source>
</evidence>
<dbReference type="Pfam" id="PF01228">
    <property type="entry name" value="Gly_radical"/>
    <property type="match status" value="1"/>
</dbReference>
<keyword evidence="10 15" id="KW-0119">Carbohydrate metabolism</keyword>
<organism evidence="19 20">
    <name type="scientific">Paracholeplasma vituli</name>
    <dbReference type="NCBI Taxonomy" id="69473"/>
    <lineage>
        <taxon>Bacteria</taxon>
        <taxon>Bacillati</taxon>
        <taxon>Mycoplasmatota</taxon>
        <taxon>Mollicutes</taxon>
        <taxon>Acholeplasmatales</taxon>
        <taxon>Acholeplasmataceae</taxon>
        <taxon>Paracholeplasma</taxon>
    </lineage>
</organism>
<dbReference type="Pfam" id="PF02901">
    <property type="entry name" value="PFL-like"/>
    <property type="match status" value="1"/>
</dbReference>
<evidence type="ECO:0000256" key="8">
    <source>
        <dbReference type="ARBA" id="ARBA00022679"/>
    </source>
</evidence>
<evidence type="ECO:0000256" key="9">
    <source>
        <dbReference type="ARBA" id="ARBA00022818"/>
    </source>
</evidence>
<protein>
    <recommendedName>
        <fullName evidence="5 15">Formate acetyltransferase</fullName>
        <ecNumber evidence="4 15">2.3.1.54</ecNumber>
    </recommendedName>
    <alternativeName>
        <fullName evidence="12 15">Pyruvate formate-lyase</fullName>
    </alternativeName>
</protein>
<dbReference type="PANTHER" id="PTHR30191">
    <property type="entry name" value="FORMATE ACETYLTRANSFERASE"/>
    <property type="match status" value="1"/>
</dbReference>
<reference evidence="20" key="1">
    <citation type="submission" date="2023-07" db="EMBL/GenBank/DDBJ databases">
        <title>Novel Mycoplasma species identified in domestic and wild animals.</title>
        <authorList>
            <person name="Volokhov D.V."/>
            <person name="Furtak V.A."/>
            <person name="Zagorodnyaya T.A."/>
        </authorList>
    </citation>
    <scope>NUCLEOTIDE SEQUENCE [LARGE SCALE GENOMIC DNA]</scope>
    <source>
        <strain evidence="20">92-19</strain>
    </source>
</reference>
<dbReference type="PANTHER" id="PTHR30191:SF0">
    <property type="entry name" value="FORMATE ACETYLTRANSFERASE 1"/>
    <property type="match status" value="1"/>
</dbReference>
<evidence type="ECO:0000256" key="13">
    <source>
        <dbReference type="ARBA" id="ARBA00049029"/>
    </source>
</evidence>
<dbReference type="InterPro" id="IPR005949">
    <property type="entry name" value="Form_AcTrfase"/>
</dbReference>
<dbReference type="RefSeq" id="WP_262095292.1">
    <property type="nucleotide sequence ID" value="NZ_JAOEGN010000001.1"/>
</dbReference>
<dbReference type="PROSITE" id="PS51149">
    <property type="entry name" value="GLY_RADICAL_2"/>
    <property type="match status" value="1"/>
</dbReference>
<evidence type="ECO:0000313" key="19">
    <source>
        <dbReference type="EMBL" id="MCU0104082.1"/>
    </source>
</evidence>
<evidence type="ECO:0000313" key="20">
    <source>
        <dbReference type="Proteomes" id="UP001209076"/>
    </source>
</evidence>
<evidence type="ECO:0000256" key="2">
    <source>
        <dbReference type="ARBA" id="ARBA00004809"/>
    </source>
</evidence>
<evidence type="ECO:0000256" key="1">
    <source>
        <dbReference type="ARBA" id="ARBA00004496"/>
    </source>
</evidence>
<name>A0ABT2PT09_9MOLU</name>
<evidence type="ECO:0000256" key="3">
    <source>
        <dbReference type="ARBA" id="ARBA00008375"/>
    </source>
</evidence>
<evidence type="ECO:0000256" key="4">
    <source>
        <dbReference type="ARBA" id="ARBA00013214"/>
    </source>
</evidence>
<feature type="region of interest" description="Disordered" evidence="16">
    <location>
        <begin position="603"/>
        <end position="624"/>
    </location>
</feature>
<evidence type="ECO:0000256" key="11">
    <source>
        <dbReference type="ARBA" id="ARBA00023315"/>
    </source>
</evidence>
<keyword evidence="11 15" id="KW-0012">Acyltransferase</keyword>
<dbReference type="EC" id="2.3.1.54" evidence="4 15"/>
<dbReference type="EMBL" id="JAOEGN010000001">
    <property type="protein sequence ID" value="MCU0104082.1"/>
    <property type="molecule type" value="Genomic_DNA"/>
</dbReference>
<keyword evidence="20" id="KW-1185">Reference proteome</keyword>
<comment type="catalytic activity">
    <reaction evidence="13 15">
        <text>formate + acetyl-CoA = pyruvate + CoA</text>
        <dbReference type="Rhea" id="RHEA:11844"/>
        <dbReference type="ChEBI" id="CHEBI:15361"/>
        <dbReference type="ChEBI" id="CHEBI:15740"/>
        <dbReference type="ChEBI" id="CHEBI:57287"/>
        <dbReference type="ChEBI" id="CHEBI:57288"/>
        <dbReference type="EC" id="2.3.1.54"/>
    </reaction>
</comment>
<evidence type="ECO:0000256" key="5">
    <source>
        <dbReference type="ARBA" id="ARBA00013897"/>
    </source>
</evidence>
<comment type="pathway">
    <text evidence="2 15">Fermentation; pyruvate fermentation; formate from pyruvate: step 1/1.</text>
</comment>
<dbReference type="InterPro" id="IPR001150">
    <property type="entry name" value="Gly_radical"/>
</dbReference>
<evidence type="ECO:0000259" key="17">
    <source>
        <dbReference type="PROSITE" id="PS51149"/>
    </source>
</evidence>
<evidence type="ECO:0000256" key="12">
    <source>
        <dbReference type="ARBA" id="ARBA00031063"/>
    </source>
</evidence>
<keyword evidence="9 14" id="KW-0556">Organic radical</keyword>
<dbReference type="NCBIfam" id="TIGR01255">
    <property type="entry name" value="pyr_form_ly_1"/>
    <property type="match status" value="1"/>
</dbReference>
<dbReference type="Gene3D" id="3.20.70.20">
    <property type="match status" value="1"/>
</dbReference>
<evidence type="ECO:0000256" key="7">
    <source>
        <dbReference type="ARBA" id="ARBA00022526"/>
    </source>
</evidence>
<dbReference type="InterPro" id="IPR019777">
    <property type="entry name" value="Form_AcTrfase_GR_CS"/>
</dbReference>
<gene>
    <name evidence="19" type="primary">pflB</name>
    <name evidence="19" type="ORF">N7603_00210</name>
</gene>
<dbReference type="PROSITE" id="PS00850">
    <property type="entry name" value="GLY_RADICAL_1"/>
    <property type="match status" value="1"/>
</dbReference>
<dbReference type="GO" id="GO:0008861">
    <property type="term" value="F:formate C-acetyltransferase activity"/>
    <property type="evidence" value="ECO:0007669"/>
    <property type="project" value="UniProtKB-EC"/>
</dbReference>
<evidence type="ECO:0000256" key="15">
    <source>
        <dbReference type="RuleBase" id="RU368075"/>
    </source>
</evidence>
<feature type="domain" description="Glycine radical" evidence="17">
    <location>
        <begin position="619"/>
        <end position="752"/>
    </location>
</feature>
<evidence type="ECO:0000256" key="10">
    <source>
        <dbReference type="ARBA" id="ARBA00023277"/>
    </source>
</evidence>
<proteinExistence type="inferred from homology"/>
<feature type="modified residue" description="Glycine radical" evidence="14">
    <location>
        <position position="727"/>
    </location>
</feature>
<evidence type="ECO:0000259" key="18">
    <source>
        <dbReference type="PROSITE" id="PS51554"/>
    </source>
</evidence>
<evidence type="ECO:0000256" key="16">
    <source>
        <dbReference type="SAM" id="MobiDB-lite"/>
    </source>
</evidence>
<dbReference type="PROSITE" id="PS51554">
    <property type="entry name" value="PFL"/>
    <property type="match status" value="1"/>
</dbReference>
<dbReference type="PIRSF" id="PIRSF000379">
    <property type="entry name" value="For_Ac_trans_1"/>
    <property type="match status" value="1"/>
</dbReference>
<keyword evidence="7 15" id="KW-0313">Glucose metabolism</keyword>
<comment type="subcellular location">
    <subcellularLocation>
        <location evidence="1 15">Cytoplasm</location>
    </subcellularLocation>
</comment>
<keyword evidence="6 15" id="KW-0963">Cytoplasm</keyword>
<dbReference type="InterPro" id="IPR004184">
    <property type="entry name" value="PFL_dom"/>
</dbReference>
<keyword evidence="8 15" id="KW-0808">Transferase</keyword>
<dbReference type="CDD" id="cd01678">
    <property type="entry name" value="PFL1"/>
    <property type="match status" value="1"/>
</dbReference>
<accession>A0ABT2PT09</accession>